<comment type="caution">
    <text evidence="2">The sequence shown here is derived from an EMBL/GenBank/DDBJ whole genome shotgun (WGS) entry which is preliminary data.</text>
</comment>
<organism evidence="2 3">
    <name type="scientific">Eumeta variegata</name>
    <name type="common">Bagworm moth</name>
    <name type="synonym">Eumeta japonica</name>
    <dbReference type="NCBI Taxonomy" id="151549"/>
    <lineage>
        <taxon>Eukaryota</taxon>
        <taxon>Metazoa</taxon>
        <taxon>Ecdysozoa</taxon>
        <taxon>Arthropoda</taxon>
        <taxon>Hexapoda</taxon>
        <taxon>Insecta</taxon>
        <taxon>Pterygota</taxon>
        <taxon>Neoptera</taxon>
        <taxon>Endopterygota</taxon>
        <taxon>Lepidoptera</taxon>
        <taxon>Glossata</taxon>
        <taxon>Ditrysia</taxon>
        <taxon>Tineoidea</taxon>
        <taxon>Psychidae</taxon>
        <taxon>Oiketicinae</taxon>
        <taxon>Eumeta</taxon>
    </lineage>
</organism>
<proteinExistence type="predicted"/>
<name>A0A4C1VDX9_EUMVA</name>
<accession>A0A4C1VDX9</accession>
<gene>
    <name evidence="2" type="ORF">EVAR_24743_1</name>
</gene>
<keyword evidence="3" id="KW-1185">Reference proteome</keyword>
<dbReference type="EMBL" id="BGZK01000322">
    <property type="protein sequence ID" value="GBP36740.1"/>
    <property type="molecule type" value="Genomic_DNA"/>
</dbReference>
<evidence type="ECO:0000313" key="2">
    <source>
        <dbReference type="EMBL" id="GBP36740.1"/>
    </source>
</evidence>
<evidence type="ECO:0000256" key="1">
    <source>
        <dbReference type="SAM" id="MobiDB-lite"/>
    </source>
</evidence>
<evidence type="ECO:0000313" key="3">
    <source>
        <dbReference type="Proteomes" id="UP000299102"/>
    </source>
</evidence>
<dbReference type="Proteomes" id="UP000299102">
    <property type="component" value="Unassembled WGS sequence"/>
</dbReference>
<feature type="region of interest" description="Disordered" evidence="1">
    <location>
        <begin position="33"/>
        <end position="78"/>
    </location>
</feature>
<sequence length="78" mass="8449">MRLGLNSSAWLLKRLRPPSRGQNLRVLITLSGGEPRASINPPNAGTTRPGDLFAARPDPMDLSRCTAPEREAAGRRAD</sequence>
<feature type="compositionally biased region" description="Basic and acidic residues" evidence="1">
    <location>
        <begin position="67"/>
        <end position="78"/>
    </location>
</feature>
<reference evidence="2 3" key="1">
    <citation type="journal article" date="2019" name="Commun. Biol.">
        <title>The bagworm genome reveals a unique fibroin gene that provides high tensile strength.</title>
        <authorList>
            <person name="Kono N."/>
            <person name="Nakamura H."/>
            <person name="Ohtoshi R."/>
            <person name="Tomita M."/>
            <person name="Numata K."/>
            <person name="Arakawa K."/>
        </authorList>
    </citation>
    <scope>NUCLEOTIDE SEQUENCE [LARGE SCALE GENOMIC DNA]</scope>
</reference>
<protein>
    <submittedName>
        <fullName evidence="2">Uncharacterized protein</fullName>
    </submittedName>
</protein>
<dbReference type="AlphaFoldDB" id="A0A4C1VDX9"/>